<name>A0A067QIU4_ZOONE</name>
<dbReference type="PRINTS" id="PR00821">
    <property type="entry name" value="TAGLIPASE"/>
</dbReference>
<dbReference type="GO" id="GO:0016298">
    <property type="term" value="F:lipase activity"/>
    <property type="evidence" value="ECO:0007669"/>
    <property type="project" value="InterPro"/>
</dbReference>
<evidence type="ECO:0000256" key="4">
    <source>
        <dbReference type="RuleBase" id="RU004262"/>
    </source>
</evidence>
<reference evidence="6 7" key="1">
    <citation type="journal article" date="2014" name="Nat. Commun.">
        <title>Molecular traces of alternative social organization in a termite genome.</title>
        <authorList>
            <person name="Terrapon N."/>
            <person name="Li C."/>
            <person name="Robertson H.M."/>
            <person name="Ji L."/>
            <person name="Meng X."/>
            <person name="Booth W."/>
            <person name="Chen Z."/>
            <person name="Childers C.P."/>
            <person name="Glastad K.M."/>
            <person name="Gokhale K."/>
            <person name="Gowin J."/>
            <person name="Gronenberg W."/>
            <person name="Hermansen R.A."/>
            <person name="Hu H."/>
            <person name="Hunt B.G."/>
            <person name="Huylmans A.K."/>
            <person name="Khalil S.M."/>
            <person name="Mitchell R.D."/>
            <person name="Munoz-Torres M.C."/>
            <person name="Mustard J.A."/>
            <person name="Pan H."/>
            <person name="Reese J.T."/>
            <person name="Scharf M.E."/>
            <person name="Sun F."/>
            <person name="Vogel H."/>
            <person name="Xiao J."/>
            <person name="Yang W."/>
            <person name="Yang Z."/>
            <person name="Yang Z."/>
            <person name="Zhou J."/>
            <person name="Zhu J."/>
            <person name="Brent C.S."/>
            <person name="Elsik C.G."/>
            <person name="Goodisman M.A."/>
            <person name="Liberles D.A."/>
            <person name="Roe R.M."/>
            <person name="Vargo E.L."/>
            <person name="Vilcinskas A."/>
            <person name="Wang J."/>
            <person name="Bornberg-Bauer E."/>
            <person name="Korb J."/>
            <person name="Zhang G."/>
            <person name="Liebig J."/>
        </authorList>
    </citation>
    <scope>NUCLEOTIDE SEQUENCE [LARGE SCALE GENOMIC DNA]</scope>
    <source>
        <tissue evidence="6">Whole organism</tissue>
    </source>
</reference>
<dbReference type="InterPro" id="IPR013818">
    <property type="entry name" value="Lipase"/>
</dbReference>
<comment type="similarity">
    <text evidence="2 4">Belongs to the AB hydrolase superfamily. Lipase family.</text>
</comment>
<dbReference type="Proteomes" id="UP000027135">
    <property type="component" value="Unassembled WGS sequence"/>
</dbReference>
<organism evidence="6 7">
    <name type="scientific">Zootermopsis nevadensis</name>
    <name type="common">Dampwood termite</name>
    <dbReference type="NCBI Taxonomy" id="136037"/>
    <lineage>
        <taxon>Eukaryota</taxon>
        <taxon>Metazoa</taxon>
        <taxon>Ecdysozoa</taxon>
        <taxon>Arthropoda</taxon>
        <taxon>Hexapoda</taxon>
        <taxon>Insecta</taxon>
        <taxon>Pterygota</taxon>
        <taxon>Neoptera</taxon>
        <taxon>Polyneoptera</taxon>
        <taxon>Dictyoptera</taxon>
        <taxon>Blattodea</taxon>
        <taxon>Blattoidea</taxon>
        <taxon>Termitoidae</taxon>
        <taxon>Termopsidae</taxon>
        <taxon>Zootermopsis</taxon>
    </lineage>
</organism>
<dbReference type="InterPro" id="IPR029058">
    <property type="entry name" value="AB_hydrolase_fold"/>
</dbReference>
<dbReference type="GO" id="GO:0016042">
    <property type="term" value="P:lipid catabolic process"/>
    <property type="evidence" value="ECO:0007669"/>
    <property type="project" value="TreeGrafter"/>
</dbReference>
<comment type="subcellular location">
    <subcellularLocation>
        <location evidence="1">Secreted</location>
    </subcellularLocation>
</comment>
<keyword evidence="7" id="KW-1185">Reference proteome</keyword>
<evidence type="ECO:0000256" key="3">
    <source>
        <dbReference type="ARBA" id="ARBA00022525"/>
    </source>
</evidence>
<dbReference type="InParanoid" id="A0A067QIU4"/>
<evidence type="ECO:0000259" key="5">
    <source>
        <dbReference type="Pfam" id="PF00151"/>
    </source>
</evidence>
<proteinExistence type="inferred from homology"/>
<dbReference type="InterPro" id="IPR000734">
    <property type="entry name" value="TAG_lipase"/>
</dbReference>
<dbReference type="OrthoDB" id="199913at2759"/>
<evidence type="ECO:0000256" key="1">
    <source>
        <dbReference type="ARBA" id="ARBA00004613"/>
    </source>
</evidence>
<dbReference type="EMBL" id="KK853478">
    <property type="protein sequence ID" value="KDR07328.1"/>
    <property type="molecule type" value="Genomic_DNA"/>
</dbReference>
<keyword evidence="3" id="KW-0964">Secreted</keyword>
<evidence type="ECO:0000256" key="2">
    <source>
        <dbReference type="ARBA" id="ARBA00010701"/>
    </source>
</evidence>
<protein>
    <submittedName>
        <fullName evidence="6">Pancreatic lipase-related protein 3</fullName>
    </submittedName>
</protein>
<evidence type="ECO:0000313" key="7">
    <source>
        <dbReference type="Proteomes" id="UP000027135"/>
    </source>
</evidence>
<dbReference type="GO" id="GO:0005615">
    <property type="term" value="C:extracellular space"/>
    <property type="evidence" value="ECO:0007669"/>
    <property type="project" value="TreeGrafter"/>
</dbReference>
<dbReference type="PANTHER" id="PTHR11610:SF178">
    <property type="entry name" value="LIPASE MEMBER H-A-LIKE PROTEIN"/>
    <property type="match status" value="1"/>
</dbReference>
<evidence type="ECO:0000313" key="6">
    <source>
        <dbReference type="EMBL" id="KDR07328.1"/>
    </source>
</evidence>
<sequence>MVETIITAGTNPSNIHCIGLSLGAHVCAYVAKGIPGIGRITGLDPAGPLFTGQASEVRLVSGDANFTDVIHTNGNPLWGLGTSDEDGDVNFWVNGGWDQPNCGLLINPLFFLHLREVKGIEDVLDMLFCSHGRSMFYYTEALASNCTFWGVRPNKFNIWISRATLGAVTKSSNNCTIENCVPMGIDTINAAGRGNFIVATNYKQPYCVSQP</sequence>
<dbReference type="Gene3D" id="3.40.50.1820">
    <property type="entry name" value="alpha/beta hydrolase"/>
    <property type="match status" value="1"/>
</dbReference>
<gene>
    <name evidence="6" type="ORF">L798_03109</name>
</gene>
<dbReference type="Pfam" id="PF00151">
    <property type="entry name" value="Lipase"/>
    <property type="match status" value="1"/>
</dbReference>
<accession>A0A067QIU4</accession>
<dbReference type="AlphaFoldDB" id="A0A067QIU4"/>
<dbReference type="SUPFAM" id="SSF53474">
    <property type="entry name" value="alpha/beta-Hydrolases"/>
    <property type="match status" value="1"/>
</dbReference>
<feature type="domain" description="Lipase" evidence="5">
    <location>
        <begin position="8"/>
        <end position="206"/>
    </location>
</feature>
<dbReference type="PANTHER" id="PTHR11610">
    <property type="entry name" value="LIPASE"/>
    <property type="match status" value="1"/>
</dbReference>